<dbReference type="Pfam" id="PF01850">
    <property type="entry name" value="PIN"/>
    <property type="match status" value="1"/>
</dbReference>
<evidence type="ECO:0000256" key="2">
    <source>
        <dbReference type="ARBA" id="ARBA00022723"/>
    </source>
</evidence>
<keyword evidence="4" id="KW-0460">Magnesium</keyword>
<dbReference type="EMBL" id="JACTVJ010000035">
    <property type="protein sequence ID" value="MBC9719163.1"/>
    <property type="molecule type" value="Genomic_DNA"/>
</dbReference>
<keyword evidence="3" id="KW-0378">Hydrolase</keyword>
<accession>A0ABR7SUU1</accession>
<evidence type="ECO:0000313" key="6">
    <source>
        <dbReference type="EMBL" id="MBC9719163.1"/>
    </source>
</evidence>
<evidence type="ECO:0000256" key="1">
    <source>
        <dbReference type="ARBA" id="ARBA00022722"/>
    </source>
</evidence>
<dbReference type="InterPro" id="IPR029060">
    <property type="entry name" value="PIN-like_dom_sf"/>
</dbReference>
<name>A0ABR7SUU1_9ACTN</name>
<evidence type="ECO:0000313" key="7">
    <source>
        <dbReference type="Proteomes" id="UP000642284"/>
    </source>
</evidence>
<keyword evidence="7" id="KW-1185">Reference proteome</keyword>
<dbReference type="Gene3D" id="3.40.50.1010">
    <property type="entry name" value="5'-nuclease"/>
    <property type="match status" value="1"/>
</dbReference>
<protein>
    <submittedName>
        <fullName evidence="6">PIN domain-containing protein</fullName>
    </submittedName>
</protein>
<keyword evidence="1" id="KW-0540">Nuclease</keyword>
<reference evidence="6 7" key="1">
    <citation type="submission" date="2020-08" db="EMBL/GenBank/DDBJ databases">
        <title>Genemic of Streptomyces polyaspartic.</title>
        <authorList>
            <person name="Liu W."/>
        </authorList>
    </citation>
    <scope>NUCLEOTIDE SEQUENCE [LARGE SCALE GENOMIC DNA]</scope>
    <source>
        <strain evidence="6 7">TRM66268-LWL</strain>
    </source>
</reference>
<keyword evidence="2" id="KW-0479">Metal-binding</keyword>
<feature type="domain" description="PIN" evidence="5">
    <location>
        <begin position="4"/>
        <end position="126"/>
    </location>
</feature>
<dbReference type="InterPro" id="IPR002716">
    <property type="entry name" value="PIN_dom"/>
</dbReference>
<evidence type="ECO:0000256" key="3">
    <source>
        <dbReference type="ARBA" id="ARBA00022801"/>
    </source>
</evidence>
<gene>
    <name evidence="6" type="ORF">H9Y04_42295</name>
</gene>
<sequence>MIVIADTSGVLSLFDHTGKDYEASRRAANAASLLVISPLALTEIHQVAVSRAGHKTADAIVNAITRQVAGLRMALADTTPGLLDTALNVRARYQDLRLDLVDSVNVALAEEYDTDAILTLDRRDFRVLRPLTNHAAFRLLPDDL</sequence>
<dbReference type="RefSeq" id="WP_187819587.1">
    <property type="nucleotide sequence ID" value="NZ_JACTVJ010000035.1"/>
</dbReference>
<comment type="caution">
    <text evidence="6">The sequence shown here is derived from an EMBL/GenBank/DDBJ whole genome shotgun (WGS) entry which is preliminary data.</text>
</comment>
<evidence type="ECO:0000259" key="5">
    <source>
        <dbReference type="Pfam" id="PF01850"/>
    </source>
</evidence>
<evidence type="ECO:0000256" key="4">
    <source>
        <dbReference type="ARBA" id="ARBA00022842"/>
    </source>
</evidence>
<proteinExistence type="predicted"/>
<organism evidence="6 7">
    <name type="scientific">Streptomyces polyasparticus</name>
    <dbReference type="NCBI Taxonomy" id="2767826"/>
    <lineage>
        <taxon>Bacteria</taxon>
        <taxon>Bacillati</taxon>
        <taxon>Actinomycetota</taxon>
        <taxon>Actinomycetes</taxon>
        <taxon>Kitasatosporales</taxon>
        <taxon>Streptomycetaceae</taxon>
        <taxon>Streptomyces</taxon>
    </lineage>
</organism>
<dbReference type="Proteomes" id="UP000642284">
    <property type="component" value="Unassembled WGS sequence"/>
</dbReference>
<dbReference type="SUPFAM" id="SSF88723">
    <property type="entry name" value="PIN domain-like"/>
    <property type="match status" value="1"/>
</dbReference>